<reference evidence="1 2" key="1">
    <citation type="submission" date="2019-02" db="EMBL/GenBank/DDBJ databases">
        <title>Genomic Encyclopedia of Type Strains, Phase IV (KMG-IV): sequencing the most valuable type-strain genomes for metagenomic binning, comparative biology and taxonomic classification.</title>
        <authorList>
            <person name="Goeker M."/>
        </authorList>
    </citation>
    <scope>NUCLEOTIDE SEQUENCE [LARGE SCALE GENOMIC DNA]</scope>
    <source>
        <strain evidence="1 2">DSM 21056</strain>
    </source>
</reference>
<comment type="caution">
    <text evidence="1">The sequence shown here is derived from an EMBL/GenBank/DDBJ whole genome shotgun (WGS) entry which is preliminary data.</text>
</comment>
<proteinExistence type="predicted"/>
<dbReference type="EMBL" id="SHLI01000001">
    <property type="protein sequence ID" value="RZU99608.1"/>
    <property type="molecule type" value="Genomic_DNA"/>
</dbReference>
<organism evidence="1 2">
    <name type="scientific">Spiribacter vilamensis</name>
    <dbReference type="NCBI Taxonomy" id="531306"/>
    <lineage>
        <taxon>Bacteria</taxon>
        <taxon>Pseudomonadati</taxon>
        <taxon>Pseudomonadota</taxon>
        <taxon>Gammaproteobacteria</taxon>
        <taxon>Chromatiales</taxon>
        <taxon>Ectothiorhodospiraceae</taxon>
        <taxon>Spiribacter</taxon>
    </lineage>
</organism>
<dbReference type="SUPFAM" id="SSF88713">
    <property type="entry name" value="Glycoside hydrolase/deacetylase"/>
    <property type="match status" value="1"/>
</dbReference>
<gene>
    <name evidence="1" type="ORF">EV698_1901</name>
</gene>
<protein>
    <recommendedName>
        <fullName evidence="3">NodB homology domain-containing protein</fullName>
    </recommendedName>
</protein>
<dbReference type="RefSeq" id="WP_130503827.1">
    <property type="nucleotide sequence ID" value="NZ_SHLI01000001.1"/>
</dbReference>
<name>A0A4Q8D2I6_9GAMM</name>
<dbReference type="OrthoDB" id="9794746at2"/>
<keyword evidence="2" id="KW-1185">Reference proteome</keyword>
<dbReference type="GO" id="GO:0005975">
    <property type="term" value="P:carbohydrate metabolic process"/>
    <property type="evidence" value="ECO:0007669"/>
    <property type="project" value="InterPro"/>
</dbReference>
<evidence type="ECO:0008006" key="3">
    <source>
        <dbReference type="Google" id="ProtNLM"/>
    </source>
</evidence>
<dbReference type="AlphaFoldDB" id="A0A4Q8D2I6"/>
<accession>A0A4Q8D2I6</accession>
<dbReference type="InterPro" id="IPR011330">
    <property type="entry name" value="Glyco_hydro/deAcase_b/a-brl"/>
</dbReference>
<evidence type="ECO:0000313" key="2">
    <source>
        <dbReference type="Proteomes" id="UP000292298"/>
    </source>
</evidence>
<evidence type="ECO:0000313" key="1">
    <source>
        <dbReference type="EMBL" id="RZU99608.1"/>
    </source>
</evidence>
<dbReference type="Proteomes" id="UP000292298">
    <property type="component" value="Unassembled WGS sequence"/>
</dbReference>
<dbReference type="Gene3D" id="3.20.20.370">
    <property type="entry name" value="Glycoside hydrolase/deacetylase"/>
    <property type="match status" value="1"/>
</dbReference>
<sequence>MSRSINWPAGAKFAFTIFDDTDNSTVTNTKPVYDYLYEKSIFTTKSVWCFPPRGDYGGQSLQETDYLKWVKNLQSQGFEIGLHNVGDGAFTRDEIIRGLKEFEQKIGTAPKIHCNHVSNPDNLYWWDRRFVWPISALYRVAYWLKKRSPVPAGGDNPTSKLFWGDVAKKKLKYVRNLTFCQINTLACDPRMPWGDPSKPYVNFWFSSSDGHNVNLFNDLLVPGNLDRLENEGGACIIYTHFASGFVDDCGRLDPEFKRRIDDLSSRGGWFVPCGELLDYLQAQEGRGKAGYWYRLSRNLMWAFDRVRKYIRYRM</sequence>